<accession>A0A9D2RFB4</accession>
<sequence>MNGKKNRKIKIWSFVPGLLGTLCILAVAAFILCRTRGYDIEGNSYYSDNTIRTWIENDKFSYNTLGILFRYNFTDAELPAGVEQLHVSLKNPWTVKVRVEEKEIVGYVTIEDAYLYFDGEGMVIMRSRKLIEGVPYIEGLAFDEAKTAVGKPLPVEDDGVFGRIVDLSRNLKKYDLAPDRISGADGNMDIYFGIVEVTLGTDGYEEKLQQVEPILKKLTELYPETAGTLHLENYKSDSDSIRFVPAE</sequence>
<protein>
    <submittedName>
        <fullName evidence="2">Cell division protein FtsQ</fullName>
    </submittedName>
</protein>
<reference evidence="2" key="2">
    <citation type="submission" date="2021-04" db="EMBL/GenBank/DDBJ databases">
        <authorList>
            <person name="Gilroy R."/>
        </authorList>
    </citation>
    <scope>NUCLEOTIDE SEQUENCE</scope>
    <source>
        <strain evidence="2">ChiBcec15-3976</strain>
    </source>
</reference>
<keyword evidence="1" id="KW-1133">Transmembrane helix</keyword>
<evidence type="ECO:0000313" key="3">
    <source>
        <dbReference type="Proteomes" id="UP000823909"/>
    </source>
</evidence>
<keyword evidence="1" id="KW-0812">Transmembrane</keyword>
<feature type="transmembrane region" description="Helical" evidence="1">
    <location>
        <begin position="12"/>
        <end position="32"/>
    </location>
</feature>
<dbReference type="EMBL" id="DWUU01000042">
    <property type="protein sequence ID" value="HJD42745.1"/>
    <property type="molecule type" value="Genomic_DNA"/>
</dbReference>
<name>A0A9D2RFB4_9FIRM</name>
<dbReference type="GO" id="GO:0051301">
    <property type="term" value="P:cell division"/>
    <property type="evidence" value="ECO:0007669"/>
    <property type="project" value="UniProtKB-KW"/>
</dbReference>
<keyword evidence="2" id="KW-0132">Cell division</keyword>
<evidence type="ECO:0000256" key="1">
    <source>
        <dbReference type="SAM" id="Phobius"/>
    </source>
</evidence>
<proteinExistence type="predicted"/>
<evidence type="ECO:0000313" key="2">
    <source>
        <dbReference type="EMBL" id="HJD42745.1"/>
    </source>
</evidence>
<keyword evidence="2" id="KW-0131">Cell cycle</keyword>
<keyword evidence="1" id="KW-0472">Membrane</keyword>
<organism evidence="2 3">
    <name type="scientific">Candidatus Mediterraneibacter quadrami</name>
    <dbReference type="NCBI Taxonomy" id="2838684"/>
    <lineage>
        <taxon>Bacteria</taxon>
        <taxon>Bacillati</taxon>
        <taxon>Bacillota</taxon>
        <taxon>Clostridia</taxon>
        <taxon>Lachnospirales</taxon>
        <taxon>Lachnospiraceae</taxon>
        <taxon>Mediterraneibacter</taxon>
    </lineage>
</organism>
<reference evidence="2" key="1">
    <citation type="journal article" date="2021" name="PeerJ">
        <title>Extensive microbial diversity within the chicken gut microbiome revealed by metagenomics and culture.</title>
        <authorList>
            <person name="Gilroy R."/>
            <person name="Ravi A."/>
            <person name="Getino M."/>
            <person name="Pursley I."/>
            <person name="Horton D.L."/>
            <person name="Alikhan N.F."/>
            <person name="Baker D."/>
            <person name="Gharbi K."/>
            <person name="Hall N."/>
            <person name="Watson M."/>
            <person name="Adriaenssens E.M."/>
            <person name="Foster-Nyarko E."/>
            <person name="Jarju S."/>
            <person name="Secka A."/>
            <person name="Antonio M."/>
            <person name="Oren A."/>
            <person name="Chaudhuri R.R."/>
            <person name="La Ragione R."/>
            <person name="Hildebrand F."/>
            <person name="Pallen M.J."/>
        </authorList>
    </citation>
    <scope>NUCLEOTIDE SEQUENCE</scope>
    <source>
        <strain evidence="2">ChiBcec15-3976</strain>
    </source>
</reference>
<gene>
    <name evidence="2" type="ORF">H9910_07020</name>
</gene>
<dbReference type="Proteomes" id="UP000823909">
    <property type="component" value="Unassembled WGS sequence"/>
</dbReference>
<comment type="caution">
    <text evidence="2">The sequence shown here is derived from an EMBL/GenBank/DDBJ whole genome shotgun (WGS) entry which is preliminary data.</text>
</comment>
<dbReference type="AlphaFoldDB" id="A0A9D2RFB4"/>